<dbReference type="PANTHER" id="PTHR10314">
    <property type="entry name" value="CYSTATHIONINE BETA-SYNTHASE"/>
    <property type="match status" value="1"/>
</dbReference>
<accession>A0A7E4V8F4</accession>
<sequence>MIGHAAYGRDFTLLCSFYRRDFAKQDRRASKGIAASFYSMLALTLLGLVTVAVGTQLSVSPTSHAHNADLRSWRERAINIMWEERRKMGHTPLRPLGIPGLPHVEVVFKDESQSPTGNLKHRFSWALFMWAIVEGQIKQNTTVYEASSGNTACSEAYMAKRLGIPFIAVIPDTTEDEKVKRIQAFGGKVLKTQAALMFKKAEEEAKRNHGFYMNQFANADKAEEYHASTGNVHESMNVMHEIVNQLKVLHANPPDYFVHTAGTGGTISSVGRYVQKHAQKTKVVMADTQFSIYYDYVINNKFTKESGAALWKKPGMAGTGFGYSGPAIEGVTTSLRPNAIDIAYKIPDLASTAAMHVLRQKGVNGGTSTGVNFVTALSIGATSPKNKKTLIVPLICDKGDLYEQTYYNTKWIETQFKEHGGLPIFNCWKQVITHSIKTGSDPLKDGAIQCRPKVVPSRGRRFVF</sequence>
<evidence type="ECO:0000259" key="2">
    <source>
        <dbReference type="Pfam" id="PF00291"/>
    </source>
</evidence>
<dbReference type="SUPFAM" id="SSF53686">
    <property type="entry name" value="Tryptophan synthase beta subunit-like PLP-dependent enzymes"/>
    <property type="match status" value="1"/>
</dbReference>
<organism evidence="3 4">
    <name type="scientific">Panagrellus redivivus</name>
    <name type="common">Microworm</name>
    <dbReference type="NCBI Taxonomy" id="6233"/>
    <lineage>
        <taxon>Eukaryota</taxon>
        <taxon>Metazoa</taxon>
        <taxon>Ecdysozoa</taxon>
        <taxon>Nematoda</taxon>
        <taxon>Chromadorea</taxon>
        <taxon>Rhabditida</taxon>
        <taxon>Tylenchina</taxon>
        <taxon>Panagrolaimomorpha</taxon>
        <taxon>Panagrolaimoidea</taxon>
        <taxon>Panagrolaimidae</taxon>
        <taxon>Panagrellus</taxon>
    </lineage>
</organism>
<evidence type="ECO:0000313" key="4">
    <source>
        <dbReference type="WBParaSite" id="Pan_g17803.t1"/>
    </source>
</evidence>
<dbReference type="Gene3D" id="3.40.50.1100">
    <property type="match status" value="2"/>
</dbReference>
<evidence type="ECO:0000256" key="1">
    <source>
        <dbReference type="SAM" id="Phobius"/>
    </source>
</evidence>
<evidence type="ECO:0000313" key="3">
    <source>
        <dbReference type="Proteomes" id="UP000492821"/>
    </source>
</evidence>
<protein>
    <submittedName>
        <fullName evidence="4">PALP domain-containing protein</fullName>
    </submittedName>
</protein>
<reference evidence="4" key="2">
    <citation type="submission" date="2020-10" db="UniProtKB">
        <authorList>
            <consortium name="WormBaseParasite"/>
        </authorList>
    </citation>
    <scope>IDENTIFICATION</scope>
</reference>
<keyword evidence="1" id="KW-0472">Membrane</keyword>
<dbReference type="WBParaSite" id="Pan_g17803.t1">
    <property type="protein sequence ID" value="Pan_g17803.t1"/>
    <property type="gene ID" value="Pan_g17803"/>
</dbReference>
<feature type="domain" description="Tryptophan synthase beta chain-like PALP" evidence="2">
    <location>
        <begin position="88"/>
        <end position="391"/>
    </location>
</feature>
<keyword evidence="3" id="KW-1185">Reference proteome</keyword>
<reference evidence="3" key="1">
    <citation type="journal article" date="2013" name="Genetics">
        <title>The draft genome and transcriptome of Panagrellus redivivus are shaped by the harsh demands of a free-living lifestyle.</title>
        <authorList>
            <person name="Srinivasan J."/>
            <person name="Dillman A.R."/>
            <person name="Macchietto M.G."/>
            <person name="Heikkinen L."/>
            <person name="Lakso M."/>
            <person name="Fracchia K.M."/>
            <person name="Antoshechkin I."/>
            <person name="Mortazavi A."/>
            <person name="Wong G."/>
            <person name="Sternberg P.W."/>
        </authorList>
    </citation>
    <scope>NUCLEOTIDE SEQUENCE [LARGE SCALE GENOMIC DNA]</scope>
    <source>
        <strain evidence="3">MT8872</strain>
    </source>
</reference>
<dbReference type="InterPro" id="IPR001926">
    <property type="entry name" value="TrpB-like_PALP"/>
</dbReference>
<proteinExistence type="predicted"/>
<keyword evidence="1" id="KW-0812">Transmembrane</keyword>
<keyword evidence="1" id="KW-1133">Transmembrane helix</keyword>
<feature type="transmembrane region" description="Helical" evidence="1">
    <location>
        <begin position="33"/>
        <end position="54"/>
    </location>
</feature>
<dbReference type="AlphaFoldDB" id="A0A7E4V8F4"/>
<name>A0A7E4V8F4_PANRE</name>
<dbReference type="InterPro" id="IPR036052">
    <property type="entry name" value="TrpB-like_PALP_sf"/>
</dbReference>
<dbReference type="Pfam" id="PF00291">
    <property type="entry name" value="PALP"/>
    <property type="match status" value="1"/>
</dbReference>
<dbReference type="Proteomes" id="UP000492821">
    <property type="component" value="Unassembled WGS sequence"/>
</dbReference>
<dbReference type="GO" id="GO:0019344">
    <property type="term" value="P:cysteine biosynthetic process"/>
    <property type="evidence" value="ECO:0007669"/>
    <property type="project" value="UniProtKB-ARBA"/>
</dbReference>
<dbReference type="InterPro" id="IPR050214">
    <property type="entry name" value="Cys_Synth/Cystath_Beta-Synth"/>
</dbReference>